<dbReference type="AlphaFoldDB" id="A0A8S0VLY4"/>
<accession>A0A8S0VLY4</accession>
<dbReference type="Gramene" id="OE9A036859T1">
    <property type="protein sequence ID" value="OE9A036859C1"/>
    <property type="gene ID" value="OE9A036859"/>
</dbReference>
<evidence type="ECO:0000313" key="3">
    <source>
        <dbReference type="EMBL" id="CAA3031133.1"/>
    </source>
</evidence>
<name>A0A8S0VLY4_OLEEU</name>
<keyword evidence="2" id="KW-0472">Membrane</keyword>
<dbReference type="EMBL" id="CACTIH010009421">
    <property type="protein sequence ID" value="CAA3031133.1"/>
    <property type="molecule type" value="Genomic_DNA"/>
</dbReference>
<reference evidence="3 4" key="1">
    <citation type="submission" date="2019-12" db="EMBL/GenBank/DDBJ databases">
        <authorList>
            <person name="Alioto T."/>
            <person name="Alioto T."/>
            <person name="Gomez Garrido J."/>
        </authorList>
    </citation>
    <scope>NUCLEOTIDE SEQUENCE [LARGE SCALE GENOMIC DNA]</scope>
</reference>
<keyword evidence="4" id="KW-1185">Reference proteome</keyword>
<feature type="non-terminal residue" evidence="3">
    <location>
        <position position="99"/>
    </location>
</feature>
<feature type="transmembrane region" description="Helical" evidence="2">
    <location>
        <begin position="78"/>
        <end position="97"/>
    </location>
</feature>
<protein>
    <submittedName>
        <fullName evidence="3">Uncharacterized protein</fullName>
    </submittedName>
</protein>
<proteinExistence type="predicted"/>
<feature type="compositionally biased region" description="Polar residues" evidence="1">
    <location>
        <begin position="35"/>
        <end position="44"/>
    </location>
</feature>
<evidence type="ECO:0000256" key="2">
    <source>
        <dbReference type="SAM" id="Phobius"/>
    </source>
</evidence>
<comment type="caution">
    <text evidence="3">The sequence shown here is derived from an EMBL/GenBank/DDBJ whole genome shotgun (WGS) entry which is preliminary data.</text>
</comment>
<sequence length="99" mass="11178">MEIVKNLYQGAKSKVGNFNLGSLLPKLQDPPPPISASNDNQNQPEHFDWTGPITSFCLTIGAAFSMSPQSQRENLPKTIFYVLVILAFSFMWVRKYIRS</sequence>
<feature type="region of interest" description="Disordered" evidence="1">
    <location>
        <begin position="26"/>
        <end position="45"/>
    </location>
</feature>
<keyword evidence="2" id="KW-1133">Transmembrane helix</keyword>
<keyword evidence="2" id="KW-0812">Transmembrane</keyword>
<organism evidence="3 4">
    <name type="scientific">Olea europaea subsp. europaea</name>
    <dbReference type="NCBI Taxonomy" id="158383"/>
    <lineage>
        <taxon>Eukaryota</taxon>
        <taxon>Viridiplantae</taxon>
        <taxon>Streptophyta</taxon>
        <taxon>Embryophyta</taxon>
        <taxon>Tracheophyta</taxon>
        <taxon>Spermatophyta</taxon>
        <taxon>Magnoliopsida</taxon>
        <taxon>eudicotyledons</taxon>
        <taxon>Gunneridae</taxon>
        <taxon>Pentapetalae</taxon>
        <taxon>asterids</taxon>
        <taxon>lamiids</taxon>
        <taxon>Lamiales</taxon>
        <taxon>Oleaceae</taxon>
        <taxon>Oleeae</taxon>
        <taxon>Olea</taxon>
    </lineage>
</organism>
<evidence type="ECO:0000256" key="1">
    <source>
        <dbReference type="SAM" id="MobiDB-lite"/>
    </source>
</evidence>
<evidence type="ECO:0000313" key="4">
    <source>
        <dbReference type="Proteomes" id="UP000594638"/>
    </source>
</evidence>
<dbReference type="Proteomes" id="UP000594638">
    <property type="component" value="Unassembled WGS sequence"/>
</dbReference>
<gene>
    <name evidence="3" type="ORF">OLEA9_A036859</name>
</gene>